<keyword evidence="2" id="KW-1185">Reference proteome</keyword>
<dbReference type="Gene3D" id="1.20.120.160">
    <property type="entry name" value="HPT domain"/>
    <property type="match status" value="1"/>
</dbReference>
<gene>
    <name evidence="1" type="ORF">LPB142_14930</name>
</gene>
<dbReference type="STRING" id="1850250.LPB142_14930"/>
<dbReference type="KEGG" id="rhp:LPB142_14930"/>
<name>A0A1D9MF53_9RHOB</name>
<sequence>MAQIEQFRCDEPVRLDPDRIVVLYAELGQVAAERVISAAMEDLAVHMLAIQVALKEGQPEVFDQAAREMEHLARQVGLSLLARIARDLRGCVARADKVGQAAVLARLVRIADRSLTAVWDMADIGG</sequence>
<evidence type="ECO:0000313" key="2">
    <source>
        <dbReference type="Proteomes" id="UP000176562"/>
    </source>
</evidence>
<protein>
    <submittedName>
        <fullName evidence="1">Uncharacterized protein</fullName>
    </submittedName>
</protein>
<evidence type="ECO:0000313" key="1">
    <source>
        <dbReference type="EMBL" id="AOZ70466.1"/>
    </source>
</evidence>
<dbReference type="AlphaFoldDB" id="A0A1D9MF53"/>
<dbReference type="Proteomes" id="UP000176562">
    <property type="component" value="Chromosome"/>
</dbReference>
<dbReference type="InterPro" id="IPR036641">
    <property type="entry name" value="HPT_dom_sf"/>
</dbReference>
<accession>A0A1D9MF53</accession>
<dbReference type="EMBL" id="CP017781">
    <property type="protein sequence ID" value="AOZ70466.1"/>
    <property type="molecule type" value="Genomic_DNA"/>
</dbReference>
<reference evidence="1 2" key="1">
    <citation type="submission" date="2016-10" db="EMBL/GenBank/DDBJ databases">
        <title>Rhodobacter sp. LPB0142, isolated from sea water.</title>
        <authorList>
            <person name="Kim E."/>
            <person name="Yi H."/>
        </authorList>
    </citation>
    <scope>NUCLEOTIDE SEQUENCE [LARGE SCALE GENOMIC DNA]</scope>
    <source>
        <strain evidence="1 2">LPB0142</strain>
    </source>
</reference>
<dbReference type="GO" id="GO:0000160">
    <property type="term" value="P:phosphorelay signal transduction system"/>
    <property type="evidence" value="ECO:0007669"/>
    <property type="project" value="InterPro"/>
</dbReference>
<organism evidence="1 2">
    <name type="scientific">Rhodobacter xanthinilyticus</name>
    <dbReference type="NCBI Taxonomy" id="1850250"/>
    <lineage>
        <taxon>Bacteria</taxon>
        <taxon>Pseudomonadati</taxon>
        <taxon>Pseudomonadota</taxon>
        <taxon>Alphaproteobacteria</taxon>
        <taxon>Rhodobacterales</taxon>
        <taxon>Rhodobacter group</taxon>
        <taxon>Rhodobacter</taxon>
    </lineage>
</organism>
<dbReference type="RefSeq" id="WP_071166837.1">
    <property type="nucleotide sequence ID" value="NZ_CP017781.1"/>
</dbReference>
<dbReference type="SUPFAM" id="SSF47226">
    <property type="entry name" value="Histidine-containing phosphotransfer domain, HPT domain"/>
    <property type="match status" value="1"/>
</dbReference>
<proteinExistence type="predicted"/>